<comment type="caution">
    <text evidence="1">The sequence shown here is derived from an EMBL/GenBank/DDBJ whole genome shotgun (WGS) entry which is preliminary data.</text>
</comment>
<accession>A0A1Y4QG79</accession>
<dbReference type="Proteomes" id="UP000196258">
    <property type="component" value="Unassembled WGS sequence"/>
</dbReference>
<organism evidence="1 2">
    <name type="scientific">Thomasclavelia spiroformis</name>
    <dbReference type="NCBI Taxonomy" id="29348"/>
    <lineage>
        <taxon>Bacteria</taxon>
        <taxon>Bacillati</taxon>
        <taxon>Bacillota</taxon>
        <taxon>Erysipelotrichia</taxon>
        <taxon>Erysipelotrichales</taxon>
        <taxon>Coprobacillaceae</taxon>
        <taxon>Thomasclavelia</taxon>
    </lineage>
</organism>
<dbReference type="RefSeq" id="WP_087257628.1">
    <property type="nucleotide sequence ID" value="NZ_NFLB01000013.1"/>
</dbReference>
<protein>
    <submittedName>
        <fullName evidence="1">Plasmid mobilization relaxosome protein MobC</fullName>
    </submittedName>
</protein>
<gene>
    <name evidence="1" type="ORF">B5E91_11200</name>
</gene>
<dbReference type="Pfam" id="PF21983">
    <property type="entry name" value="NikA-like"/>
    <property type="match status" value="1"/>
</dbReference>
<evidence type="ECO:0000313" key="2">
    <source>
        <dbReference type="Proteomes" id="UP000196258"/>
    </source>
</evidence>
<sequence>MKRNHEIKIRFNEKEFEQLTEKVRKSKLSREKFIRQCILKKSVKEPPHLDYYKLLNEFNHIGNNLNQIAKSLNSGEDKSSFLVEVTIEELRNMIKNLDEKVRGD</sequence>
<evidence type="ECO:0000313" key="1">
    <source>
        <dbReference type="EMBL" id="OUQ04256.1"/>
    </source>
</evidence>
<reference evidence="2" key="1">
    <citation type="submission" date="2017-04" db="EMBL/GenBank/DDBJ databases">
        <title>Function of individual gut microbiota members based on whole genome sequencing of pure cultures obtained from chicken caecum.</title>
        <authorList>
            <person name="Medvecky M."/>
            <person name="Cejkova D."/>
            <person name="Polansky O."/>
            <person name="Karasova D."/>
            <person name="Kubasova T."/>
            <person name="Cizek A."/>
            <person name="Rychlik I."/>
        </authorList>
    </citation>
    <scope>NUCLEOTIDE SEQUENCE [LARGE SCALE GENOMIC DNA]</scope>
    <source>
        <strain evidence="2">An149</strain>
    </source>
</reference>
<dbReference type="AlphaFoldDB" id="A0A1Y4QG79"/>
<name>A0A1Y4QG79_9FIRM</name>
<dbReference type="InterPro" id="IPR053842">
    <property type="entry name" value="NikA-like"/>
</dbReference>
<dbReference type="EMBL" id="NFLB01000013">
    <property type="protein sequence ID" value="OUQ04256.1"/>
    <property type="molecule type" value="Genomic_DNA"/>
</dbReference>
<proteinExistence type="predicted"/>